<dbReference type="STRING" id="1774273.LPB03_11105"/>
<gene>
    <name evidence="1" type="ORF">LPB3_11115</name>
</gene>
<accession>A0A1B8TSK2</accession>
<dbReference type="RefSeq" id="WP_065319679.1">
    <property type="nucleotide sequence ID" value="NZ_CP017477.1"/>
</dbReference>
<sequence>MQTRDYDDYIYIASTLGFRKVDDSGLEIDASKETDGYCNLYANNISVSYLHSMNTFQINAIHYFEENHDEIFFALQLFLNEKYTNPEKELGFRSVNILDEHQNEMCFTEYTFIDLKNQKINIKMHKNRIITDK</sequence>
<dbReference type="EMBL" id="LSFM01000023">
    <property type="protein sequence ID" value="OBY62693.1"/>
    <property type="molecule type" value="Genomic_DNA"/>
</dbReference>
<reference evidence="2" key="1">
    <citation type="submission" date="2016-02" db="EMBL/GenBank/DDBJ databases">
        <authorList>
            <person name="Shin S.-K."/>
            <person name="Yi H."/>
            <person name="Kim E."/>
        </authorList>
    </citation>
    <scope>NUCLEOTIDE SEQUENCE [LARGE SCALE GENOMIC DNA]</scope>
    <source>
        <strain evidence="2">LPB0003</strain>
    </source>
</reference>
<evidence type="ECO:0000313" key="1">
    <source>
        <dbReference type="EMBL" id="OBY62693.1"/>
    </source>
</evidence>
<protein>
    <submittedName>
        <fullName evidence="1">Uncharacterized protein</fullName>
    </submittedName>
</protein>
<comment type="caution">
    <text evidence="1">The sequence shown here is derived from an EMBL/GenBank/DDBJ whole genome shotgun (WGS) entry which is preliminary data.</text>
</comment>
<name>A0A1B8TSK2_9FLAO</name>
<organism evidence="1 2">
    <name type="scientific">Polaribacter vadi</name>
    <dbReference type="NCBI Taxonomy" id="1774273"/>
    <lineage>
        <taxon>Bacteria</taxon>
        <taxon>Pseudomonadati</taxon>
        <taxon>Bacteroidota</taxon>
        <taxon>Flavobacteriia</taxon>
        <taxon>Flavobacteriales</taxon>
        <taxon>Flavobacteriaceae</taxon>
    </lineage>
</organism>
<dbReference type="AlphaFoldDB" id="A0A1B8TSK2"/>
<dbReference type="KEGG" id="pob:LPB03_11105"/>
<proteinExistence type="predicted"/>
<dbReference type="OrthoDB" id="1202643at2"/>
<dbReference type="Proteomes" id="UP000092584">
    <property type="component" value="Unassembled WGS sequence"/>
</dbReference>
<keyword evidence="2" id="KW-1185">Reference proteome</keyword>
<evidence type="ECO:0000313" key="2">
    <source>
        <dbReference type="Proteomes" id="UP000092584"/>
    </source>
</evidence>